<dbReference type="RefSeq" id="WP_281837859.1">
    <property type="nucleotide sequence ID" value="NZ_BSDY01000038.1"/>
</dbReference>
<evidence type="ECO:0000313" key="4">
    <source>
        <dbReference type="EMBL" id="GLI58182.1"/>
    </source>
</evidence>
<reference evidence="4" key="1">
    <citation type="submission" date="2022-12" db="EMBL/GenBank/DDBJ databases">
        <title>Reference genome sequencing for broad-spectrum identification of bacterial and archaeal isolates by mass spectrometry.</title>
        <authorList>
            <person name="Sekiguchi Y."/>
            <person name="Tourlousse D.M."/>
        </authorList>
    </citation>
    <scope>NUCLEOTIDE SEQUENCE</scope>
    <source>
        <strain evidence="4">10succ1</strain>
    </source>
</reference>
<evidence type="ECO:0000313" key="5">
    <source>
        <dbReference type="Proteomes" id="UP001144471"/>
    </source>
</evidence>
<dbReference type="AlphaFoldDB" id="A0A9W6GQC2"/>
<dbReference type="Proteomes" id="UP001144471">
    <property type="component" value="Unassembled WGS sequence"/>
</dbReference>
<proteinExistence type="predicted"/>
<dbReference type="InterPro" id="IPR007431">
    <property type="entry name" value="ACP_PD"/>
</dbReference>
<name>A0A9W6GQC2_9FUSO</name>
<evidence type="ECO:0000256" key="1">
    <source>
        <dbReference type="ARBA" id="ARBA00022516"/>
    </source>
</evidence>
<gene>
    <name evidence="4" type="ORF">PM10SUCC1_36960</name>
</gene>
<keyword evidence="3" id="KW-0443">Lipid metabolism</keyword>
<dbReference type="Pfam" id="PF04336">
    <property type="entry name" value="ACP_PD"/>
    <property type="match status" value="1"/>
</dbReference>
<protein>
    <submittedName>
        <fullName evidence="4">ACP phosphodiesterase</fullName>
    </submittedName>
</protein>
<dbReference type="PANTHER" id="PTHR38764:SF1">
    <property type="entry name" value="ACYL CARRIER PROTEIN PHOSPHODIESTERASE"/>
    <property type="match status" value="1"/>
</dbReference>
<dbReference type="GO" id="GO:0008770">
    <property type="term" value="F:[acyl-carrier-protein] phosphodiesterase activity"/>
    <property type="evidence" value="ECO:0007669"/>
    <property type="project" value="InterPro"/>
</dbReference>
<evidence type="ECO:0000256" key="2">
    <source>
        <dbReference type="ARBA" id="ARBA00022801"/>
    </source>
</evidence>
<dbReference type="GO" id="GO:0006633">
    <property type="term" value="P:fatty acid biosynthetic process"/>
    <property type="evidence" value="ECO:0007669"/>
    <property type="project" value="InterPro"/>
</dbReference>
<accession>A0A9W6GQC2</accession>
<dbReference type="EMBL" id="BSDY01000038">
    <property type="protein sequence ID" value="GLI58182.1"/>
    <property type="molecule type" value="Genomic_DNA"/>
</dbReference>
<sequence>MNFLGHSFFKEGSSLFLLGNVCGDFYKGLPHTLSLPEEMIEGIKFHRRLDSLTDSTSAVEKAKRALSAYGLYSGIIVDIYYDHFLSKNWQRLKGESLELHCEYLYSEISKNVEYIPAKSRSVVDHMIEENWFENYGDLEFIEKTLSRISRRISRENNVDKSIHNLRDNYSFFQENFFEFWRELEDKINKL</sequence>
<dbReference type="PANTHER" id="PTHR38764">
    <property type="entry name" value="ACYL CARRIER PROTEIN PHOSPHODIESTERASE"/>
    <property type="match status" value="1"/>
</dbReference>
<organism evidence="4 5">
    <name type="scientific">Propionigenium maris DSM 9537</name>
    <dbReference type="NCBI Taxonomy" id="1123000"/>
    <lineage>
        <taxon>Bacteria</taxon>
        <taxon>Fusobacteriati</taxon>
        <taxon>Fusobacteriota</taxon>
        <taxon>Fusobacteriia</taxon>
        <taxon>Fusobacteriales</taxon>
        <taxon>Fusobacteriaceae</taxon>
        <taxon>Propionigenium</taxon>
    </lineage>
</organism>
<keyword evidence="5" id="KW-1185">Reference proteome</keyword>
<keyword evidence="2" id="KW-0378">Hydrolase</keyword>
<keyword evidence="1" id="KW-0444">Lipid biosynthesis</keyword>
<comment type="caution">
    <text evidence="4">The sequence shown here is derived from an EMBL/GenBank/DDBJ whole genome shotgun (WGS) entry which is preliminary data.</text>
</comment>
<evidence type="ECO:0000256" key="3">
    <source>
        <dbReference type="ARBA" id="ARBA00023098"/>
    </source>
</evidence>